<dbReference type="Pfam" id="PF08544">
    <property type="entry name" value="GHMP_kinases_C"/>
    <property type="match status" value="1"/>
</dbReference>
<evidence type="ECO:0000256" key="3">
    <source>
        <dbReference type="ARBA" id="ARBA00022741"/>
    </source>
</evidence>
<dbReference type="InterPro" id="IPR014721">
    <property type="entry name" value="Ribsml_uS5_D2-typ_fold_subgr"/>
</dbReference>
<gene>
    <name evidence="11" type="primary">galK</name>
    <name evidence="11" type="ORF">ACFOYW_02960</name>
</gene>
<dbReference type="PROSITE" id="PS00627">
    <property type="entry name" value="GHMP_KINASES_ATP"/>
    <property type="match status" value="1"/>
</dbReference>
<comment type="caution">
    <text evidence="11">The sequence shown here is derived from an EMBL/GenBank/DDBJ whole genome shotgun (WGS) entry which is preliminary data.</text>
</comment>
<dbReference type="EMBL" id="JBHSCN010000002">
    <property type="protein sequence ID" value="MFC4242319.1"/>
    <property type="molecule type" value="Genomic_DNA"/>
</dbReference>
<evidence type="ECO:0000259" key="8">
    <source>
        <dbReference type="Pfam" id="PF00288"/>
    </source>
</evidence>
<sequence>MSGTGGNDLVDETQAGFEARFEYSPSGIWSAPGRVNLIGEHTDYNEGFVLPFAIDRRTFGALALRDDDVIRVSSAAGDDVVEVRVADVASGLDGEKRAALGWAAYPLGVVWAFGRLGADLAGLPGFDVHFDSDVPIGAGLSSSAAIEGALAVALNEVWRLDFDGAQLVDVCHRAENDFVGAPTGILDQSAALLAEEGAALFIDCRSGAAEPVELGLEASDLAILVIDTKVAHEHASGEYADRRAACERAARELGVRSLRDVTLEQLIAARETLDGVTFRRARHIVTENQRVLDTVAVLREAGATEIGDLMFASHRSMRDDFEISTRELDLAVEIALNYGAIGARMTGGGFGGSVIALTPTWLISQVQVSVDGAFAEHGYTAPEMFVVWPSRGAARER</sequence>
<evidence type="ECO:0000259" key="10">
    <source>
        <dbReference type="Pfam" id="PF10509"/>
    </source>
</evidence>
<evidence type="ECO:0000256" key="6">
    <source>
        <dbReference type="ARBA" id="ARBA00023144"/>
    </source>
</evidence>
<evidence type="ECO:0000256" key="2">
    <source>
        <dbReference type="ARBA" id="ARBA00022679"/>
    </source>
</evidence>
<evidence type="ECO:0000256" key="4">
    <source>
        <dbReference type="ARBA" id="ARBA00022777"/>
    </source>
</evidence>
<keyword evidence="12" id="KW-1185">Reference proteome</keyword>
<keyword evidence="4" id="KW-0418">Kinase</keyword>
<dbReference type="PANTHER" id="PTHR10457:SF7">
    <property type="entry name" value="GALACTOKINASE-RELATED"/>
    <property type="match status" value="1"/>
</dbReference>
<dbReference type="InterPro" id="IPR000705">
    <property type="entry name" value="Galactokinase"/>
</dbReference>
<keyword evidence="6" id="KW-0299">Galactose metabolism</keyword>
<dbReference type="GO" id="GO:0004335">
    <property type="term" value="F:galactokinase activity"/>
    <property type="evidence" value="ECO:0007669"/>
    <property type="project" value="UniProtKB-EC"/>
</dbReference>
<dbReference type="InterPro" id="IPR013750">
    <property type="entry name" value="GHMP_kinase_C_dom"/>
</dbReference>
<dbReference type="InterPro" id="IPR006203">
    <property type="entry name" value="GHMP_knse_ATP-bd_CS"/>
</dbReference>
<dbReference type="InterPro" id="IPR006206">
    <property type="entry name" value="Mevalonate/galactokinase"/>
</dbReference>
<accession>A0ABV8Q5A5</accession>
<dbReference type="Gene3D" id="3.30.70.890">
    <property type="entry name" value="GHMP kinase, C-terminal domain"/>
    <property type="match status" value="1"/>
</dbReference>
<dbReference type="Proteomes" id="UP001595900">
    <property type="component" value="Unassembled WGS sequence"/>
</dbReference>
<name>A0ABV8Q5A5_9MICO</name>
<comment type="similarity">
    <text evidence="1">Belongs to the GHMP kinase family. GalK subfamily.</text>
</comment>
<keyword evidence="6" id="KW-0119">Carbohydrate metabolism</keyword>
<dbReference type="PIRSF" id="PIRSF000530">
    <property type="entry name" value="Galactokinase"/>
    <property type="match status" value="1"/>
</dbReference>
<dbReference type="PRINTS" id="PR00473">
    <property type="entry name" value="GALCTOKINASE"/>
</dbReference>
<dbReference type="PRINTS" id="PR00959">
    <property type="entry name" value="MEVGALKINASE"/>
</dbReference>
<dbReference type="Pfam" id="PF00288">
    <property type="entry name" value="GHMP_kinases_N"/>
    <property type="match status" value="1"/>
</dbReference>
<keyword evidence="5" id="KW-0067">ATP-binding</keyword>
<dbReference type="SUPFAM" id="SSF55060">
    <property type="entry name" value="GHMP Kinase, C-terminal domain"/>
    <property type="match status" value="1"/>
</dbReference>
<feature type="domain" description="Galactokinase N-terminal" evidence="10">
    <location>
        <begin position="17"/>
        <end position="62"/>
    </location>
</feature>
<evidence type="ECO:0000313" key="11">
    <source>
        <dbReference type="EMBL" id="MFC4242319.1"/>
    </source>
</evidence>
<organism evidence="11 12">
    <name type="scientific">Gryllotalpicola reticulitermitis</name>
    <dbReference type="NCBI Taxonomy" id="1184153"/>
    <lineage>
        <taxon>Bacteria</taxon>
        <taxon>Bacillati</taxon>
        <taxon>Actinomycetota</taxon>
        <taxon>Actinomycetes</taxon>
        <taxon>Micrococcales</taxon>
        <taxon>Microbacteriaceae</taxon>
        <taxon>Gryllotalpicola</taxon>
    </lineage>
</organism>
<evidence type="ECO:0000256" key="5">
    <source>
        <dbReference type="ARBA" id="ARBA00022840"/>
    </source>
</evidence>
<dbReference type="RefSeq" id="WP_390227139.1">
    <property type="nucleotide sequence ID" value="NZ_JBHSCN010000002.1"/>
</dbReference>
<keyword evidence="3" id="KW-0547">Nucleotide-binding</keyword>
<feature type="domain" description="GHMP kinase C-terminal" evidence="9">
    <location>
        <begin position="302"/>
        <end position="358"/>
    </location>
</feature>
<dbReference type="EC" id="2.7.1.6" evidence="7"/>
<dbReference type="InterPro" id="IPR006204">
    <property type="entry name" value="GHMP_kinase_N_dom"/>
</dbReference>
<feature type="domain" description="GHMP kinase N-terminal" evidence="8">
    <location>
        <begin position="109"/>
        <end position="193"/>
    </location>
</feature>
<dbReference type="InterPro" id="IPR019741">
    <property type="entry name" value="Galactokinase_CS"/>
</dbReference>
<dbReference type="PANTHER" id="PTHR10457">
    <property type="entry name" value="MEVALONATE KINASE/GALACTOKINASE"/>
    <property type="match status" value="1"/>
</dbReference>
<dbReference type="SUPFAM" id="SSF54211">
    <property type="entry name" value="Ribosomal protein S5 domain 2-like"/>
    <property type="match status" value="1"/>
</dbReference>
<reference evidence="12" key="1">
    <citation type="journal article" date="2019" name="Int. J. Syst. Evol. Microbiol.">
        <title>The Global Catalogue of Microorganisms (GCM) 10K type strain sequencing project: providing services to taxonomists for standard genome sequencing and annotation.</title>
        <authorList>
            <consortium name="The Broad Institute Genomics Platform"/>
            <consortium name="The Broad Institute Genome Sequencing Center for Infectious Disease"/>
            <person name="Wu L."/>
            <person name="Ma J."/>
        </authorList>
    </citation>
    <scope>NUCLEOTIDE SEQUENCE [LARGE SCALE GENOMIC DNA]</scope>
    <source>
        <strain evidence="12">CGMCC 1.10363</strain>
    </source>
</reference>
<dbReference type="InterPro" id="IPR036554">
    <property type="entry name" value="GHMP_kinase_C_sf"/>
</dbReference>
<dbReference type="Gene3D" id="3.30.230.10">
    <property type="match status" value="1"/>
</dbReference>
<evidence type="ECO:0000256" key="1">
    <source>
        <dbReference type="ARBA" id="ARBA00006566"/>
    </source>
</evidence>
<evidence type="ECO:0000256" key="7">
    <source>
        <dbReference type="NCBIfam" id="TIGR00131"/>
    </source>
</evidence>
<dbReference type="InterPro" id="IPR019539">
    <property type="entry name" value="GalKase_N"/>
</dbReference>
<keyword evidence="2 11" id="KW-0808">Transferase</keyword>
<dbReference type="PROSITE" id="PS00106">
    <property type="entry name" value="GALACTOKINASE"/>
    <property type="match status" value="1"/>
</dbReference>
<protein>
    <recommendedName>
        <fullName evidence="7">Galactokinase</fullName>
        <ecNumber evidence="7">2.7.1.6</ecNumber>
    </recommendedName>
</protein>
<proteinExistence type="inferred from homology"/>
<dbReference type="InterPro" id="IPR020568">
    <property type="entry name" value="Ribosomal_Su5_D2-typ_SF"/>
</dbReference>
<dbReference type="Pfam" id="PF10509">
    <property type="entry name" value="GalKase_gal_bdg"/>
    <property type="match status" value="1"/>
</dbReference>
<evidence type="ECO:0000259" key="9">
    <source>
        <dbReference type="Pfam" id="PF08544"/>
    </source>
</evidence>
<evidence type="ECO:0000313" key="12">
    <source>
        <dbReference type="Proteomes" id="UP001595900"/>
    </source>
</evidence>
<dbReference type="NCBIfam" id="TIGR00131">
    <property type="entry name" value="gal_kin"/>
    <property type="match status" value="1"/>
</dbReference>